<dbReference type="EMBL" id="CP001600">
    <property type="protein sequence ID" value="ACR70675.1"/>
    <property type="molecule type" value="Genomic_DNA"/>
</dbReference>
<evidence type="ECO:0000256" key="1">
    <source>
        <dbReference type="ARBA" id="ARBA00005534"/>
    </source>
</evidence>
<dbReference type="PANTHER" id="PTHR30615">
    <property type="entry name" value="UNCHARACTERIZED PROTEIN YJBQ-RELATED"/>
    <property type="match status" value="1"/>
</dbReference>
<comment type="similarity">
    <text evidence="1">Belongs to the UPF0047 family.</text>
</comment>
<organism evidence="2 3">
    <name type="scientific">Edwardsiella ictaluri (strain 93-146)</name>
    <dbReference type="NCBI Taxonomy" id="634503"/>
    <lineage>
        <taxon>Bacteria</taxon>
        <taxon>Pseudomonadati</taxon>
        <taxon>Pseudomonadota</taxon>
        <taxon>Gammaproteobacteria</taxon>
        <taxon>Enterobacterales</taxon>
        <taxon>Hafniaceae</taxon>
        <taxon>Edwardsiella</taxon>
    </lineage>
</organism>
<gene>
    <name evidence="2" type="ordered locus">NT01EI_3539</name>
</gene>
<reference evidence="3" key="1">
    <citation type="submission" date="2009-03" db="EMBL/GenBank/DDBJ databases">
        <title>Complete genome sequence of Edwardsiella ictaluri 93-146.</title>
        <authorList>
            <person name="Williams M.L."/>
            <person name="Gillaspy A.F."/>
            <person name="Dyer D.W."/>
            <person name="Thune R.L."/>
            <person name="Waldbieser G.C."/>
            <person name="Schuster S.C."/>
            <person name="Gipson J."/>
            <person name="Zaitshik J."/>
            <person name="Landry C."/>
            <person name="Lawrence M.L."/>
        </authorList>
    </citation>
    <scope>NUCLEOTIDE SEQUENCE [LARGE SCALE GENOMIC DNA]</scope>
    <source>
        <strain evidence="3">93-146</strain>
    </source>
</reference>
<dbReference type="InterPro" id="IPR035917">
    <property type="entry name" value="YjbQ-like_sf"/>
</dbReference>
<dbReference type="Gene3D" id="2.60.120.460">
    <property type="entry name" value="YjbQ-like"/>
    <property type="match status" value="1"/>
</dbReference>
<dbReference type="Proteomes" id="UP000001485">
    <property type="component" value="Chromosome"/>
</dbReference>
<dbReference type="Pfam" id="PF01894">
    <property type="entry name" value="YjbQ"/>
    <property type="match status" value="1"/>
</dbReference>
<dbReference type="HOGENOM" id="CLU_096980_0_2_6"/>
<evidence type="ECO:0000313" key="3">
    <source>
        <dbReference type="Proteomes" id="UP000001485"/>
    </source>
</evidence>
<dbReference type="KEGG" id="eic:NT01EI_3539"/>
<proteinExistence type="inferred from homology"/>
<protein>
    <submittedName>
        <fullName evidence="2">Uncharacterized protein</fullName>
    </submittedName>
</protein>
<dbReference type="PANTHER" id="PTHR30615:SF8">
    <property type="entry name" value="UPF0047 PROTEIN C4A8.02C"/>
    <property type="match status" value="1"/>
</dbReference>
<sequence>MWYQYTLVLRARPRGFYLITAEMIVGLPVWCQVPVELLHLLLQHTSASLTLNESCDPSVRYDMDGYFSRTAADATPYAHGDEGADEMPAHIVSSLLGVSLTVCQGAGVAA</sequence>
<accession>C5BF03</accession>
<dbReference type="AlphaFoldDB" id="C5BF03"/>
<name>C5BF03_EDWI9</name>
<reference evidence="2 3" key="2">
    <citation type="journal article" date="2012" name="J. Bacteriol.">
        <title>Genome Sequence of Edwardsiella ictaluri 93-146, a Strain Associated with a Natural Channel Catfish Outbreak of Enteric Septicemia of Catfish.</title>
        <authorList>
            <person name="Williams M.L."/>
            <person name="Gillaspy A.F."/>
            <person name="Dyer D.W."/>
            <person name="Thune R.L."/>
            <person name="Waldbieser G.C."/>
            <person name="Schuster S.C."/>
            <person name="Gipson J."/>
            <person name="Zaitshik J."/>
            <person name="Landry C."/>
            <person name="Banes M.M."/>
            <person name="Lawrence M.L."/>
        </authorList>
    </citation>
    <scope>NUCLEOTIDE SEQUENCE [LARGE SCALE GENOMIC DNA]</scope>
    <source>
        <strain evidence="2 3">93-146</strain>
    </source>
</reference>
<evidence type="ECO:0000313" key="2">
    <source>
        <dbReference type="EMBL" id="ACR70675.1"/>
    </source>
</evidence>
<dbReference type="InterPro" id="IPR001602">
    <property type="entry name" value="UPF0047_YjbQ-like"/>
</dbReference>
<dbReference type="SUPFAM" id="SSF111038">
    <property type="entry name" value="YjbQ-like"/>
    <property type="match status" value="1"/>
</dbReference>